<reference evidence="3 4" key="1">
    <citation type="submission" date="2024-04" db="EMBL/GenBank/DDBJ databases">
        <authorList>
            <person name="Rising A."/>
            <person name="Reimegard J."/>
            <person name="Sonavane S."/>
            <person name="Akerstrom W."/>
            <person name="Nylinder S."/>
            <person name="Hedman E."/>
            <person name="Kallberg Y."/>
        </authorList>
    </citation>
    <scope>NUCLEOTIDE SEQUENCE [LARGE SCALE GENOMIC DNA]</scope>
</reference>
<proteinExistence type="predicted"/>
<comment type="caution">
    <text evidence="3">The sequence shown here is derived from an EMBL/GenBank/DDBJ whole genome shotgun (WGS) entry which is preliminary data.</text>
</comment>
<evidence type="ECO:0000256" key="1">
    <source>
        <dbReference type="SAM" id="Phobius"/>
    </source>
</evidence>
<sequence>FTFILLVNFFILSISQNLPCEADPSPPQNKDMKLGITWQIICSSIFILLLILWIYMRWSSPLHHVIRLPFV</sequence>
<dbReference type="Proteomes" id="UP001497382">
    <property type="component" value="Unassembled WGS sequence"/>
</dbReference>
<feature type="non-terminal residue" evidence="3">
    <location>
        <position position="71"/>
    </location>
</feature>
<keyword evidence="2" id="KW-0732">Signal</keyword>
<evidence type="ECO:0000313" key="4">
    <source>
        <dbReference type="Proteomes" id="UP001497382"/>
    </source>
</evidence>
<evidence type="ECO:0000313" key="3">
    <source>
        <dbReference type="EMBL" id="CAL1270819.1"/>
    </source>
</evidence>
<evidence type="ECO:0000256" key="2">
    <source>
        <dbReference type="SAM" id="SignalP"/>
    </source>
</evidence>
<feature type="chain" id="PRO_5043516817" evidence="2">
    <location>
        <begin position="23"/>
        <end position="71"/>
    </location>
</feature>
<dbReference type="EMBL" id="CAXIEN010000051">
    <property type="protein sequence ID" value="CAL1270819.1"/>
    <property type="molecule type" value="Genomic_DNA"/>
</dbReference>
<name>A0AAV1ZKL3_9ARAC</name>
<accession>A0AAV1ZKL3</accession>
<feature type="transmembrane region" description="Helical" evidence="1">
    <location>
        <begin position="38"/>
        <end position="56"/>
    </location>
</feature>
<keyword evidence="1" id="KW-1133">Transmembrane helix</keyword>
<keyword evidence="4" id="KW-1185">Reference proteome</keyword>
<keyword evidence="1" id="KW-0472">Membrane</keyword>
<feature type="signal peptide" evidence="2">
    <location>
        <begin position="1"/>
        <end position="22"/>
    </location>
</feature>
<keyword evidence="1" id="KW-0812">Transmembrane</keyword>
<dbReference type="AlphaFoldDB" id="A0AAV1ZKL3"/>
<organism evidence="3 4">
    <name type="scientific">Larinioides sclopetarius</name>
    <dbReference type="NCBI Taxonomy" id="280406"/>
    <lineage>
        <taxon>Eukaryota</taxon>
        <taxon>Metazoa</taxon>
        <taxon>Ecdysozoa</taxon>
        <taxon>Arthropoda</taxon>
        <taxon>Chelicerata</taxon>
        <taxon>Arachnida</taxon>
        <taxon>Araneae</taxon>
        <taxon>Araneomorphae</taxon>
        <taxon>Entelegynae</taxon>
        <taxon>Araneoidea</taxon>
        <taxon>Araneidae</taxon>
        <taxon>Larinioides</taxon>
    </lineage>
</organism>
<gene>
    <name evidence="3" type="ORF">LARSCL_LOCUS5505</name>
</gene>
<protein>
    <submittedName>
        <fullName evidence="3">Uncharacterized protein</fullName>
    </submittedName>
</protein>
<feature type="non-terminal residue" evidence="3">
    <location>
        <position position="1"/>
    </location>
</feature>